<dbReference type="AlphaFoldDB" id="A8FXQ2"/>
<evidence type="ECO:0000313" key="1">
    <source>
        <dbReference type="EMBL" id="ABV37625.1"/>
    </source>
</evidence>
<protein>
    <submittedName>
        <fullName evidence="1">Uncharacterized protein</fullName>
    </submittedName>
</protein>
<keyword evidence="2" id="KW-1185">Reference proteome</keyword>
<reference evidence="1 2" key="1">
    <citation type="submission" date="2007-08" db="EMBL/GenBank/DDBJ databases">
        <title>Complete sequence of Shewanella sediminis HAW-EB3.</title>
        <authorList>
            <consortium name="US DOE Joint Genome Institute"/>
            <person name="Copeland A."/>
            <person name="Lucas S."/>
            <person name="Lapidus A."/>
            <person name="Barry K."/>
            <person name="Glavina del Rio T."/>
            <person name="Dalin E."/>
            <person name="Tice H."/>
            <person name="Pitluck S."/>
            <person name="Chertkov O."/>
            <person name="Brettin T."/>
            <person name="Bruce D."/>
            <person name="Detter J.C."/>
            <person name="Han C."/>
            <person name="Schmutz J."/>
            <person name="Larimer F."/>
            <person name="Land M."/>
            <person name="Hauser L."/>
            <person name="Kyrpides N."/>
            <person name="Kim E."/>
            <person name="Zhao J.-S."/>
            <person name="Richardson P."/>
        </authorList>
    </citation>
    <scope>NUCLEOTIDE SEQUENCE [LARGE SCALE GENOMIC DNA]</scope>
    <source>
        <strain evidence="1 2">HAW-EB3</strain>
    </source>
</reference>
<accession>A8FXQ2</accession>
<proteinExistence type="predicted"/>
<dbReference type="OrthoDB" id="6266168at2"/>
<evidence type="ECO:0000313" key="2">
    <source>
        <dbReference type="Proteomes" id="UP000002015"/>
    </source>
</evidence>
<gene>
    <name evidence="1" type="ordered locus">Ssed_3021</name>
</gene>
<organism evidence="1 2">
    <name type="scientific">Shewanella sediminis (strain HAW-EB3)</name>
    <dbReference type="NCBI Taxonomy" id="425104"/>
    <lineage>
        <taxon>Bacteria</taxon>
        <taxon>Pseudomonadati</taxon>
        <taxon>Pseudomonadota</taxon>
        <taxon>Gammaproteobacteria</taxon>
        <taxon>Alteromonadales</taxon>
        <taxon>Shewanellaceae</taxon>
        <taxon>Shewanella</taxon>
    </lineage>
</organism>
<dbReference type="HOGENOM" id="CLU_1546559_0_0_6"/>
<dbReference type="KEGG" id="sse:Ssed_3021"/>
<dbReference type="STRING" id="425104.Ssed_3021"/>
<sequence length="173" mass="19482">MQLSNQKSWAIAACITALVVSWDFSNRIMISNHSKVSNTELDMSYIALSQASSDNTDDKIIGLYAEYDKPVAPVTPASDILETKKSGMTAEQMKNQEGRLDKFFIGDYTYVLSGVFFEKSRFAVLLQTSIKTNKVKEIKVSQGENIGEYLVDNISEKRIVFSEQDRKVELSIF</sequence>
<dbReference type="EMBL" id="CP000821">
    <property type="protein sequence ID" value="ABV37625.1"/>
    <property type="molecule type" value="Genomic_DNA"/>
</dbReference>
<dbReference type="eggNOG" id="ENOG5031IAQ">
    <property type="taxonomic scope" value="Bacteria"/>
</dbReference>
<name>A8FXQ2_SHESH</name>
<dbReference type="RefSeq" id="WP_012143355.1">
    <property type="nucleotide sequence ID" value="NC_009831.1"/>
</dbReference>
<dbReference type="Proteomes" id="UP000002015">
    <property type="component" value="Chromosome"/>
</dbReference>